<proteinExistence type="predicted"/>
<evidence type="ECO:0000313" key="2">
    <source>
        <dbReference type="Proteomes" id="UP000321393"/>
    </source>
</evidence>
<organism evidence="1 2">
    <name type="scientific">Cucumis melo var. makuwa</name>
    <name type="common">Oriental melon</name>
    <dbReference type="NCBI Taxonomy" id="1194695"/>
    <lineage>
        <taxon>Eukaryota</taxon>
        <taxon>Viridiplantae</taxon>
        <taxon>Streptophyta</taxon>
        <taxon>Embryophyta</taxon>
        <taxon>Tracheophyta</taxon>
        <taxon>Spermatophyta</taxon>
        <taxon>Magnoliopsida</taxon>
        <taxon>eudicotyledons</taxon>
        <taxon>Gunneridae</taxon>
        <taxon>Pentapetalae</taxon>
        <taxon>rosids</taxon>
        <taxon>fabids</taxon>
        <taxon>Cucurbitales</taxon>
        <taxon>Cucurbitaceae</taxon>
        <taxon>Benincaseae</taxon>
        <taxon>Cucumis</taxon>
    </lineage>
</organism>
<accession>A0A5A7TFI1</accession>
<dbReference type="Gene3D" id="3.40.395.10">
    <property type="entry name" value="Adenoviral Proteinase, Chain A"/>
    <property type="match status" value="1"/>
</dbReference>
<dbReference type="SUPFAM" id="SSF54001">
    <property type="entry name" value="Cysteine proteinases"/>
    <property type="match status" value="1"/>
</dbReference>
<dbReference type="AlphaFoldDB" id="A0A5A7TFI1"/>
<protein>
    <submittedName>
        <fullName evidence="1">Ulp1-like peptidase</fullName>
    </submittedName>
</protein>
<gene>
    <name evidence="1" type="ORF">E6C27_scaffold23581G00010</name>
</gene>
<dbReference type="OrthoDB" id="1680482at2759"/>
<reference evidence="1 2" key="1">
    <citation type="submission" date="2019-08" db="EMBL/GenBank/DDBJ databases">
        <title>Draft genome sequences of two oriental melons (Cucumis melo L. var makuwa).</title>
        <authorList>
            <person name="Kwon S.-Y."/>
        </authorList>
    </citation>
    <scope>NUCLEOTIDE SEQUENCE [LARGE SCALE GENOMIC DNA]</scope>
    <source>
        <strain evidence="2">cv. SW 3</strain>
        <tissue evidence="1">Leaf</tissue>
    </source>
</reference>
<sequence>MGFASVTYNCRRDDKHITAHSTVGAKVVDSTGFFDRRGRSSTYKEPWPIVIVDSIPLQRNNSDFGVFTIKYFEYIAAGVG</sequence>
<dbReference type="EMBL" id="SSTE01017758">
    <property type="protein sequence ID" value="KAA0040165.1"/>
    <property type="molecule type" value="Genomic_DNA"/>
</dbReference>
<evidence type="ECO:0000313" key="1">
    <source>
        <dbReference type="EMBL" id="KAA0040165.1"/>
    </source>
</evidence>
<dbReference type="Proteomes" id="UP000321393">
    <property type="component" value="Unassembled WGS sequence"/>
</dbReference>
<name>A0A5A7TFI1_CUCMM</name>
<comment type="caution">
    <text evidence="1">The sequence shown here is derived from an EMBL/GenBank/DDBJ whole genome shotgun (WGS) entry which is preliminary data.</text>
</comment>
<dbReference type="InterPro" id="IPR038765">
    <property type="entry name" value="Papain-like_cys_pep_sf"/>
</dbReference>